<dbReference type="EMBL" id="PFSY01000001">
    <property type="protein sequence ID" value="PJC02328.1"/>
    <property type="molecule type" value="Genomic_DNA"/>
</dbReference>
<evidence type="ECO:0000313" key="2">
    <source>
        <dbReference type="Proteomes" id="UP000230136"/>
    </source>
</evidence>
<dbReference type="AlphaFoldDB" id="A0A2M8DSG8"/>
<dbReference type="InterPro" id="IPR012334">
    <property type="entry name" value="Pectin_lyas_fold"/>
</dbReference>
<feature type="non-terminal residue" evidence="1">
    <location>
        <position position="1"/>
    </location>
</feature>
<feature type="non-terminal residue" evidence="1">
    <location>
        <position position="75"/>
    </location>
</feature>
<proteinExistence type="predicted"/>
<sequence>GVTHNVPADFSTIQLAIDSAVEGDTILVAPGTYDPISIYENISIISTNGPLSTTIDGGGVEKSVYFLGYIVTNST</sequence>
<protein>
    <recommendedName>
        <fullName evidence="3">DUF1565 domain-containing protein</fullName>
    </recommendedName>
</protein>
<reference evidence="2" key="1">
    <citation type="submission" date="2017-09" db="EMBL/GenBank/DDBJ databases">
        <title>Depth-based differentiation of microbial function through sediment-hosted aquifers and enrichment of novel symbionts in the deep terrestrial subsurface.</title>
        <authorList>
            <person name="Probst A.J."/>
            <person name="Ladd B."/>
            <person name="Jarett J.K."/>
            <person name="Geller-Mcgrath D.E."/>
            <person name="Sieber C.M.K."/>
            <person name="Emerson J.B."/>
            <person name="Anantharaman K."/>
            <person name="Thomas B.C."/>
            <person name="Malmstrom R."/>
            <person name="Stieglmeier M."/>
            <person name="Klingl A."/>
            <person name="Woyke T."/>
            <person name="Ryan C.M."/>
            <person name="Banfield J.F."/>
        </authorList>
    </citation>
    <scope>NUCLEOTIDE SEQUENCE [LARGE SCALE GENOMIC DNA]</scope>
</reference>
<dbReference type="InterPro" id="IPR011050">
    <property type="entry name" value="Pectin_lyase_fold/virulence"/>
</dbReference>
<name>A0A2M8DSG8_9BACT</name>
<dbReference type="SUPFAM" id="SSF51126">
    <property type="entry name" value="Pectin lyase-like"/>
    <property type="match status" value="1"/>
</dbReference>
<dbReference type="Proteomes" id="UP000230136">
    <property type="component" value="Unassembled WGS sequence"/>
</dbReference>
<evidence type="ECO:0008006" key="3">
    <source>
        <dbReference type="Google" id="ProtNLM"/>
    </source>
</evidence>
<dbReference type="Gene3D" id="2.160.20.10">
    <property type="entry name" value="Single-stranded right-handed beta-helix, Pectin lyase-like"/>
    <property type="match status" value="1"/>
</dbReference>
<organism evidence="1 2">
    <name type="scientific">Candidatus Komeilibacteria bacterium CG_4_9_14_0_8_um_filter_36_9</name>
    <dbReference type="NCBI Taxonomy" id="1974473"/>
    <lineage>
        <taxon>Bacteria</taxon>
        <taxon>Candidatus Komeiliibacteriota</taxon>
    </lineage>
</organism>
<comment type="caution">
    <text evidence="1">The sequence shown here is derived from an EMBL/GenBank/DDBJ whole genome shotgun (WGS) entry which is preliminary data.</text>
</comment>
<accession>A0A2M8DSG8</accession>
<evidence type="ECO:0000313" key="1">
    <source>
        <dbReference type="EMBL" id="PJC02328.1"/>
    </source>
</evidence>
<gene>
    <name evidence="1" type="ORF">CO073_00005</name>
</gene>